<keyword evidence="2" id="KW-1185">Reference proteome</keyword>
<evidence type="ECO:0008006" key="3">
    <source>
        <dbReference type="Google" id="ProtNLM"/>
    </source>
</evidence>
<evidence type="ECO:0000313" key="1">
    <source>
        <dbReference type="EMBL" id="QSX01111.1"/>
    </source>
</evidence>
<dbReference type="Proteomes" id="UP000663203">
    <property type="component" value="Chromosome"/>
</dbReference>
<name>A0A8A2VK69_9EURY</name>
<organism evidence="1 2">
    <name type="scientific">Haloterrigena alkaliphila</name>
    <dbReference type="NCBI Taxonomy" id="2816475"/>
    <lineage>
        <taxon>Archaea</taxon>
        <taxon>Methanobacteriati</taxon>
        <taxon>Methanobacteriota</taxon>
        <taxon>Stenosarchaea group</taxon>
        <taxon>Halobacteria</taxon>
        <taxon>Halobacteriales</taxon>
        <taxon>Natrialbaceae</taxon>
        <taxon>Haloterrigena</taxon>
    </lineage>
</organism>
<dbReference type="RefSeq" id="WP_207290825.1">
    <property type="nucleotide sequence ID" value="NZ_CP071462.1"/>
</dbReference>
<proteinExistence type="predicted"/>
<reference evidence="1 2" key="1">
    <citation type="submission" date="2021-03" db="EMBL/GenBank/DDBJ databases">
        <title>Haloterrigena longa sp. nov. and Haloterrigena limicola sp. nov., extremely halophilic archaea isolated from a salt lake.</title>
        <authorList>
            <person name="Henglin C."/>
        </authorList>
    </citation>
    <scope>NUCLEOTIDE SEQUENCE [LARGE SCALE GENOMIC DNA]</scope>
    <source>
        <strain evidence="1 2">KZCA68</strain>
    </source>
</reference>
<accession>A0A8A2VK69</accession>
<sequence>MYGVVTRNEDELMWPEFDYGFYEVKDVTGRTTNPVASGTNMISCFGDNKAAEADPSLVPVNDANELATRDRSYFDWDYICPSRDQYQEQLIETIDDVASVNPDVRLDDIGFPRREYCLCDVCQEKFAESSYDDWFKWRSSIITDFVETAVEHIPGRVYLTLYPDPYPGHLYKRTGINVDAITPYVDEFVVPLYDLSYSTTYWLEIIASGFQTRVDNPVSIELYAVNIETDNLIHATEVAQEYAKCVFFAYDAETARDTIEAISHEDDTAE</sequence>
<protein>
    <recommendedName>
        <fullName evidence="3">Glycoside hydrolase domain protein</fullName>
    </recommendedName>
</protein>
<dbReference type="KEGG" id="hakz:J0X25_09230"/>
<dbReference type="AlphaFoldDB" id="A0A8A2VK69"/>
<dbReference type="EMBL" id="CP071462">
    <property type="protein sequence ID" value="QSX01111.1"/>
    <property type="molecule type" value="Genomic_DNA"/>
</dbReference>
<dbReference type="GeneID" id="63187485"/>
<evidence type="ECO:0000313" key="2">
    <source>
        <dbReference type="Proteomes" id="UP000663203"/>
    </source>
</evidence>
<gene>
    <name evidence="1" type="ORF">J0X25_09230</name>
</gene>